<gene>
    <name evidence="1" type="ORF">DBRI00130_LOCUS40813</name>
</gene>
<dbReference type="InterPro" id="IPR036188">
    <property type="entry name" value="FAD/NAD-bd_sf"/>
</dbReference>
<dbReference type="EMBL" id="HBNS01056716">
    <property type="protein sequence ID" value="CAE4660367.1"/>
    <property type="molecule type" value="Transcribed_RNA"/>
</dbReference>
<name>A0A7S4T275_9STRA</name>
<sequence>MELVHLGVISEQDAEDAVTTEFQGCRSAFDNGYERFSKDVLNLGVSPFILIERVAARFKSLGGTVIEQTPLRGIVVSELNGAALDLGNGRKQPITTRLVIDSMGNASPITRQQRYGVKPDGICAVVGTCAGGYDKETNVIGDIIYTNSQITDKQENGKMQYFWEAFPVGIGRNGKQPGTSDVKTTYMFTYMDADANRPSLESFMEDYWDQLPQYQPSIKDPEHDLDVQRVLFAFFPTYKDSPLKPQWSRILAVGDASGVQSPLSFGGFGALTRHLGRLSSAISEALENDCLHKDDLGHINAYMPNLGAAWIFQNAMSVRMGQNVDPKFVNNFLASNFKKMDKMGPLDGLAGGVDPFFLPQIANHVGMATTVDYLGHVGMMNLYSALDGLSPTIQPYVNKMTDPRTKFQWKRKMEAWKIGSGKDYSTTSRKSISIDNENK</sequence>
<accession>A0A7S4T275</accession>
<dbReference type="Gene3D" id="3.50.50.60">
    <property type="entry name" value="FAD/NAD(P)-binding domain"/>
    <property type="match status" value="1"/>
</dbReference>
<dbReference type="SUPFAM" id="SSF51905">
    <property type="entry name" value="FAD/NAD(P)-binding domain"/>
    <property type="match status" value="1"/>
</dbReference>
<dbReference type="AlphaFoldDB" id="A0A7S4T275"/>
<dbReference type="PANTHER" id="PTHR32098">
    <property type="entry name" value="LYCOPENE BETA/EPSILON CYCLASE PROTEIN"/>
    <property type="match status" value="1"/>
</dbReference>
<proteinExistence type="predicted"/>
<dbReference type="PANTHER" id="PTHR32098:SF5">
    <property type="entry name" value="LYCOPENE BETA_EPSILON CYCLASE PROTEIN"/>
    <property type="match status" value="1"/>
</dbReference>
<evidence type="ECO:0000313" key="1">
    <source>
        <dbReference type="EMBL" id="CAE4660367.1"/>
    </source>
</evidence>
<reference evidence="1" key="1">
    <citation type="submission" date="2021-01" db="EMBL/GenBank/DDBJ databases">
        <authorList>
            <person name="Corre E."/>
            <person name="Pelletier E."/>
            <person name="Niang G."/>
            <person name="Scheremetjew M."/>
            <person name="Finn R."/>
            <person name="Kale V."/>
            <person name="Holt S."/>
            <person name="Cochrane G."/>
            <person name="Meng A."/>
            <person name="Brown T."/>
            <person name="Cohen L."/>
        </authorList>
    </citation>
    <scope>NUCLEOTIDE SEQUENCE</scope>
    <source>
        <strain evidence="1">GSO104</strain>
    </source>
</reference>
<protein>
    <recommendedName>
        <fullName evidence="2">FAD-binding domain-containing protein</fullName>
    </recommendedName>
</protein>
<evidence type="ECO:0008006" key="2">
    <source>
        <dbReference type="Google" id="ProtNLM"/>
    </source>
</evidence>
<organism evidence="1">
    <name type="scientific">Ditylum brightwellii</name>
    <dbReference type="NCBI Taxonomy" id="49249"/>
    <lineage>
        <taxon>Eukaryota</taxon>
        <taxon>Sar</taxon>
        <taxon>Stramenopiles</taxon>
        <taxon>Ochrophyta</taxon>
        <taxon>Bacillariophyta</taxon>
        <taxon>Mediophyceae</taxon>
        <taxon>Lithodesmiophycidae</taxon>
        <taxon>Lithodesmiales</taxon>
        <taxon>Lithodesmiaceae</taxon>
        <taxon>Ditylum</taxon>
    </lineage>
</organism>